<dbReference type="PANTHER" id="PTHR43736:SF1">
    <property type="entry name" value="DIHYDRONEOPTERIN TRIPHOSPHATE DIPHOSPHATASE"/>
    <property type="match status" value="1"/>
</dbReference>
<dbReference type="Pfam" id="PF00293">
    <property type="entry name" value="NUDIX"/>
    <property type="match status" value="1"/>
</dbReference>
<evidence type="ECO:0000313" key="2">
    <source>
        <dbReference type="EMBL" id="OGC54249.1"/>
    </source>
</evidence>
<dbReference type="Proteomes" id="UP000179005">
    <property type="component" value="Unassembled WGS sequence"/>
</dbReference>
<dbReference type="EMBL" id="MEVC01000022">
    <property type="protein sequence ID" value="OGC54249.1"/>
    <property type="molecule type" value="Genomic_DNA"/>
</dbReference>
<dbReference type="SUPFAM" id="SSF55811">
    <property type="entry name" value="Nudix"/>
    <property type="match status" value="1"/>
</dbReference>
<dbReference type="AlphaFoldDB" id="A0A1F4VAT9"/>
<dbReference type="InterPro" id="IPR000086">
    <property type="entry name" value="NUDIX_hydrolase_dom"/>
</dbReference>
<accession>A0A1F4VAT9</accession>
<feature type="non-terminal residue" evidence="2">
    <location>
        <position position="141"/>
    </location>
</feature>
<dbReference type="InterPro" id="IPR015797">
    <property type="entry name" value="NUDIX_hydrolase-like_dom_sf"/>
</dbReference>
<dbReference type="STRING" id="1802619.A2797_00755"/>
<name>A0A1F4VAT9_UNCKA</name>
<feature type="domain" description="Nudix hydrolase" evidence="1">
    <location>
        <begin position="20"/>
        <end position="113"/>
    </location>
</feature>
<dbReference type="Gene3D" id="3.90.79.10">
    <property type="entry name" value="Nucleoside Triphosphate Pyrophosphohydrolase"/>
    <property type="match status" value="1"/>
</dbReference>
<proteinExistence type="predicted"/>
<sequence length="141" mass="16028">MEPKKLPFAEFKKIYSRVPRLCVDLVIKDKRGIVFSKRDIPPAKGQWHLPGGTVFFGEKLEEAVKRVALDETSLKVKVQEIFGPIEYSSESAFGHSISIAFLVNPIGGKLRGSWQAKEIEFFTKIPENTIAEQKEFLQNYV</sequence>
<comment type="caution">
    <text evidence="2">The sequence shown here is derived from an EMBL/GenBank/DDBJ whole genome shotgun (WGS) entry which is preliminary data.</text>
</comment>
<organism evidence="2 3">
    <name type="scientific">candidate division WWE3 bacterium RIFCSPHIGHO2_01_FULL_48_15</name>
    <dbReference type="NCBI Taxonomy" id="1802619"/>
    <lineage>
        <taxon>Bacteria</taxon>
        <taxon>Katanobacteria</taxon>
    </lineage>
</organism>
<protein>
    <recommendedName>
        <fullName evidence="1">Nudix hydrolase domain-containing protein</fullName>
    </recommendedName>
</protein>
<evidence type="ECO:0000259" key="1">
    <source>
        <dbReference type="Pfam" id="PF00293"/>
    </source>
</evidence>
<evidence type="ECO:0000313" key="3">
    <source>
        <dbReference type="Proteomes" id="UP000179005"/>
    </source>
</evidence>
<gene>
    <name evidence="2" type="ORF">A2797_00755</name>
</gene>
<dbReference type="PANTHER" id="PTHR43736">
    <property type="entry name" value="ADP-RIBOSE PYROPHOSPHATASE"/>
    <property type="match status" value="1"/>
</dbReference>
<reference evidence="2 3" key="1">
    <citation type="journal article" date="2016" name="Nat. Commun.">
        <title>Thousands of microbial genomes shed light on interconnected biogeochemical processes in an aquifer system.</title>
        <authorList>
            <person name="Anantharaman K."/>
            <person name="Brown C.T."/>
            <person name="Hug L.A."/>
            <person name="Sharon I."/>
            <person name="Castelle C.J."/>
            <person name="Probst A.J."/>
            <person name="Thomas B.C."/>
            <person name="Singh A."/>
            <person name="Wilkins M.J."/>
            <person name="Karaoz U."/>
            <person name="Brodie E.L."/>
            <person name="Williams K.H."/>
            <person name="Hubbard S.S."/>
            <person name="Banfield J.F."/>
        </authorList>
    </citation>
    <scope>NUCLEOTIDE SEQUENCE [LARGE SCALE GENOMIC DNA]</scope>
</reference>